<evidence type="ECO:0000313" key="2">
    <source>
        <dbReference type="Proteomes" id="UP000243515"/>
    </source>
</evidence>
<gene>
    <name evidence="1" type="ORF">Egran_05163</name>
</gene>
<dbReference type="EMBL" id="NPHW01005132">
    <property type="protein sequence ID" value="OXV07070.1"/>
    <property type="molecule type" value="Genomic_DNA"/>
</dbReference>
<organism evidence="1 2">
    <name type="scientific">Elaphomyces granulatus</name>
    <dbReference type="NCBI Taxonomy" id="519963"/>
    <lineage>
        <taxon>Eukaryota</taxon>
        <taxon>Fungi</taxon>
        <taxon>Dikarya</taxon>
        <taxon>Ascomycota</taxon>
        <taxon>Pezizomycotina</taxon>
        <taxon>Eurotiomycetes</taxon>
        <taxon>Eurotiomycetidae</taxon>
        <taxon>Eurotiales</taxon>
        <taxon>Elaphomycetaceae</taxon>
        <taxon>Elaphomyces</taxon>
    </lineage>
</organism>
<dbReference type="AlphaFoldDB" id="A0A232LSD1"/>
<keyword evidence="2" id="KW-1185">Reference proteome</keyword>
<dbReference type="OrthoDB" id="3439522at2759"/>
<reference evidence="1 2" key="1">
    <citation type="journal article" date="2015" name="Environ. Microbiol.">
        <title>Metagenome sequence of Elaphomyces granulatus from sporocarp tissue reveals Ascomycota ectomycorrhizal fingerprints of genome expansion and a Proteobacteria-rich microbiome.</title>
        <authorList>
            <person name="Quandt C.A."/>
            <person name="Kohler A."/>
            <person name="Hesse C.N."/>
            <person name="Sharpton T.J."/>
            <person name="Martin F."/>
            <person name="Spatafora J.W."/>
        </authorList>
    </citation>
    <scope>NUCLEOTIDE SEQUENCE [LARGE SCALE GENOMIC DNA]</scope>
    <source>
        <strain evidence="1 2">OSC145934</strain>
    </source>
</reference>
<name>A0A232LSD1_9EURO</name>
<accession>A0A232LSD1</accession>
<comment type="caution">
    <text evidence="1">The sequence shown here is derived from an EMBL/GenBank/DDBJ whole genome shotgun (WGS) entry which is preliminary data.</text>
</comment>
<protein>
    <submittedName>
        <fullName evidence="1">Uncharacterized protein</fullName>
    </submittedName>
</protein>
<sequence length="165" mass="18316">MIPVKHPVISSVQFFDTPNWIVTFWKGSLKKTSFRQRKSASSSSKMHRGERNAVIEPLIMVPLINSLLANPLLSLYKTGFDHPGGRGKLVNMGTDDPCPVVFHILVPVNLMACPYLTFTSRGVHNHPPPPPNTPPRDVVDSLMGVVRNMNQPGMTLGRVDYCKSQ</sequence>
<proteinExistence type="predicted"/>
<evidence type="ECO:0000313" key="1">
    <source>
        <dbReference type="EMBL" id="OXV07070.1"/>
    </source>
</evidence>
<dbReference type="Proteomes" id="UP000243515">
    <property type="component" value="Unassembled WGS sequence"/>
</dbReference>